<dbReference type="InterPro" id="IPR001926">
    <property type="entry name" value="TrpB-like_PALP"/>
</dbReference>
<evidence type="ECO:0000256" key="1">
    <source>
        <dbReference type="ARBA" id="ARBA00001933"/>
    </source>
</evidence>
<evidence type="ECO:0000256" key="3">
    <source>
        <dbReference type="ARBA" id="ARBA00023239"/>
    </source>
</evidence>
<organism evidence="7 8">
    <name type="scientific">Homarus americanus</name>
    <name type="common">American lobster</name>
    <dbReference type="NCBI Taxonomy" id="6706"/>
    <lineage>
        <taxon>Eukaryota</taxon>
        <taxon>Metazoa</taxon>
        <taxon>Ecdysozoa</taxon>
        <taxon>Arthropoda</taxon>
        <taxon>Crustacea</taxon>
        <taxon>Multicrustacea</taxon>
        <taxon>Malacostraca</taxon>
        <taxon>Eumalacostraca</taxon>
        <taxon>Eucarida</taxon>
        <taxon>Decapoda</taxon>
        <taxon>Pleocyemata</taxon>
        <taxon>Astacidea</taxon>
        <taxon>Nephropoidea</taxon>
        <taxon>Nephropidae</taxon>
        <taxon>Homarus</taxon>
    </lineage>
</organism>
<proteinExistence type="predicted"/>
<feature type="domain" description="Tryptophan synthase beta chain-like PALP" evidence="6">
    <location>
        <begin position="26"/>
        <end position="90"/>
    </location>
</feature>
<name>A0A8J5JNI2_HOMAM</name>
<dbReference type="GO" id="GO:0006565">
    <property type="term" value="P:L-serine catabolic process"/>
    <property type="evidence" value="ECO:0007669"/>
    <property type="project" value="TreeGrafter"/>
</dbReference>
<gene>
    <name evidence="7" type="primary">tdcB-L</name>
    <name evidence="7" type="ORF">Hamer_G011499</name>
</gene>
<dbReference type="EMBL" id="JAHLQT010034478">
    <property type="protein sequence ID" value="KAG7158815.1"/>
    <property type="molecule type" value="Genomic_DNA"/>
</dbReference>
<dbReference type="SUPFAM" id="SSF53686">
    <property type="entry name" value="Tryptophan synthase beta subunit-like PLP-dependent enzymes"/>
    <property type="match status" value="1"/>
</dbReference>
<evidence type="ECO:0000256" key="4">
    <source>
        <dbReference type="ARBA" id="ARBA00041766"/>
    </source>
</evidence>
<reference evidence="7" key="1">
    <citation type="journal article" date="2021" name="Sci. Adv.">
        <title>The American lobster genome reveals insights on longevity, neural, and immune adaptations.</title>
        <authorList>
            <person name="Polinski J.M."/>
            <person name="Zimin A.V."/>
            <person name="Clark K.F."/>
            <person name="Kohn A.B."/>
            <person name="Sadowski N."/>
            <person name="Timp W."/>
            <person name="Ptitsyn A."/>
            <person name="Khanna P."/>
            <person name="Romanova D.Y."/>
            <person name="Williams P."/>
            <person name="Greenwood S.J."/>
            <person name="Moroz L.L."/>
            <person name="Walt D.R."/>
            <person name="Bodnar A.G."/>
        </authorList>
    </citation>
    <scope>NUCLEOTIDE SEQUENCE</scope>
    <source>
        <strain evidence="7">GMGI-L3</strain>
    </source>
</reference>
<dbReference type="GO" id="GO:0003941">
    <property type="term" value="F:L-serine ammonia-lyase activity"/>
    <property type="evidence" value="ECO:0007669"/>
    <property type="project" value="TreeGrafter"/>
</dbReference>
<dbReference type="Gene3D" id="3.40.50.1100">
    <property type="match status" value="2"/>
</dbReference>
<dbReference type="GO" id="GO:0004794">
    <property type="term" value="F:threonine deaminase activity"/>
    <property type="evidence" value="ECO:0007669"/>
    <property type="project" value="TreeGrafter"/>
</dbReference>
<evidence type="ECO:0000313" key="7">
    <source>
        <dbReference type="EMBL" id="KAG7158815.1"/>
    </source>
</evidence>
<dbReference type="Pfam" id="PF00291">
    <property type="entry name" value="PALP"/>
    <property type="match status" value="1"/>
</dbReference>
<keyword evidence="3" id="KW-0456">Lyase</keyword>
<dbReference type="Proteomes" id="UP000747542">
    <property type="component" value="Unassembled WGS sequence"/>
</dbReference>
<keyword evidence="8" id="KW-1185">Reference proteome</keyword>
<dbReference type="GO" id="GO:0009097">
    <property type="term" value="P:isoleucine biosynthetic process"/>
    <property type="evidence" value="ECO:0007669"/>
    <property type="project" value="TreeGrafter"/>
</dbReference>
<evidence type="ECO:0000259" key="6">
    <source>
        <dbReference type="Pfam" id="PF00291"/>
    </source>
</evidence>
<sequence length="107" mass="11674">MTQRNLTLEGVSVLVKEATLRICSYVHHTPLLATPTLSEETSASIFLKLENEQVTGSFKVRGAFNKIGVLADKGVTKVYTASTGNHGLACVSKLFFIVQLQYCINIV</sequence>
<dbReference type="AlphaFoldDB" id="A0A8J5JNI2"/>
<evidence type="ECO:0000256" key="5">
    <source>
        <dbReference type="ARBA" id="ARBA00042605"/>
    </source>
</evidence>
<comment type="cofactor">
    <cofactor evidence="1">
        <name>pyridoxal 5'-phosphate</name>
        <dbReference type="ChEBI" id="CHEBI:597326"/>
    </cofactor>
</comment>
<dbReference type="PANTHER" id="PTHR48078:SF6">
    <property type="entry name" value="L-THREONINE DEHYDRATASE CATABOLIC TDCB"/>
    <property type="match status" value="1"/>
</dbReference>
<dbReference type="GO" id="GO:0006567">
    <property type="term" value="P:L-threonine catabolic process"/>
    <property type="evidence" value="ECO:0007669"/>
    <property type="project" value="TreeGrafter"/>
</dbReference>
<dbReference type="InterPro" id="IPR036052">
    <property type="entry name" value="TrpB-like_PALP_sf"/>
</dbReference>
<evidence type="ECO:0000256" key="2">
    <source>
        <dbReference type="ARBA" id="ARBA00022898"/>
    </source>
</evidence>
<protein>
    <recommendedName>
        <fullName evidence="4">L-serine deaminase</fullName>
    </recommendedName>
    <alternativeName>
        <fullName evidence="5">L-threonine dehydratase</fullName>
    </alternativeName>
</protein>
<evidence type="ECO:0000313" key="8">
    <source>
        <dbReference type="Proteomes" id="UP000747542"/>
    </source>
</evidence>
<dbReference type="PANTHER" id="PTHR48078">
    <property type="entry name" value="THREONINE DEHYDRATASE, MITOCHONDRIAL-RELATED"/>
    <property type="match status" value="1"/>
</dbReference>
<comment type="caution">
    <text evidence="7">The sequence shown here is derived from an EMBL/GenBank/DDBJ whole genome shotgun (WGS) entry which is preliminary data.</text>
</comment>
<dbReference type="InterPro" id="IPR050147">
    <property type="entry name" value="Ser/Thr_Dehydratase"/>
</dbReference>
<keyword evidence="2" id="KW-0663">Pyridoxal phosphate</keyword>
<accession>A0A8J5JNI2</accession>